<comment type="caution">
    <text evidence="1">The sequence shown here is derived from an EMBL/GenBank/DDBJ whole genome shotgun (WGS) entry which is preliminary data.</text>
</comment>
<evidence type="ECO:0000313" key="1">
    <source>
        <dbReference type="EMBL" id="KAK1906580.1"/>
    </source>
</evidence>
<proteinExistence type="predicted"/>
<sequence>IAGVDGREAVIGDHVIPTLVHILSHEYQYSRRADWLNLLGAKGGGGGRLQAPTASPSLPGSPKGAAMAMVIMSPL</sequence>
<organism evidence="1 2">
    <name type="scientific">Dissostichus eleginoides</name>
    <name type="common">Patagonian toothfish</name>
    <name type="synonym">Dissostichus amissus</name>
    <dbReference type="NCBI Taxonomy" id="100907"/>
    <lineage>
        <taxon>Eukaryota</taxon>
        <taxon>Metazoa</taxon>
        <taxon>Chordata</taxon>
        <taxon>Craniata</taxon>
        <taxon>Vertebrata</taxon>
        <taxon>Euteleostomi</taxon>
        <taxon>Actinopterygii</taxon>
        <taxon>Neopterygii</taxon>
        <taxon>Teleostei</taxon>
        <taxon>Neoteleostei</taxon>
        <taxon>Acanthomorphata</taxon>
        <taxon>Eupercaria</taxon>
        <taxon>Perciformes</taxon>
        <taxon>Notothenioidei</taxon>
        <taxon>Nototheniidae</taxon>
        <taxon>Dissostichus</taxon>
    </lineage>
</organism>
<feature type="non-terminal residue" evidence="1">
    <location>
        <position position="1"/>
    </location>
</feature>
<dbReference type="Proteomes" id="UP001228049">
    <property type="component" value="Unassembled WGS sequence"/>
</dbReference>
<name>A0AAD9CQ09_DISEL</name>
<feature type="non-terminal residue" evidence="1">
    <location>
        <position position="75"/>
    </location>
</feature>
<protein>
    <submittedName>
        <fullName evidence="1">Importin subunit alpha-2</fullName>
    </submittedName>
</protein>
<gene>
    <name evidence="1" type="ORF">KUDE01_008976</name>
</gene>
<accession>A0AAD9CQ09</accession>
<keyword evidence="2" id="KW-1185">Reference proteome</keyword>
<dbReference type="AlphaFoldDB" id="A0AAD9CQ09"/>
<evidence type="ECO:0000313" key="2">
    <source>
        <dbReference type="Proteomes" id="UP001228049"/>
    </source>
</evidence>
<reference evidence="1" key="1">
    <citation type="submission" date="2023-04" db="EMBL/GenBank/DDBJ databases">
        <title>Chromosome-level genome of Chaenocephalus aceratus.</title>
        <authorList>
            <person name="Park H."/>
        </authorList>
    </citation>
    <scope>NUCLEOTIDE SEQUENCE</scope>
    <source>
        <strain evidence="1">DE</strain>
        <tissue evidence="1">Muscle</tissue>
    </source>
</reference>
<dbReference type="EMBL" id="JASDAP010000001">
    <property type="protein sequence ID" value="KAK1906580.1"/>
    <property type="molecule type" value="Genomic_DNA"/>
</dbReference>